<evidence type="ECO:0000313" key="3">
    <source>
        <dbReference type="Proteomes" id="UP000321367"/>
    </source>
</evidence>
<evidence type="ECO:0000313" key="2">
    <source>
        <dbReference type="EMBL" id="TXD95666.1"/>
    </source>
</evidence>
<dbReference type="RefSeq" id="WP_146928413.1">
    <property type="nucleotide sequence ID" value="NZ_CBCSHZ010000002.1"/>
</dbReference>
<accession>A0A5C6ZZP7</accession>
<feature type="transmembrane region" description="Helical" evidence="1">
    <location>
        <begin position="31"/>
        <end position="53"/>
    </location>
</feature>
<feature type="transmembrane region" description="Helical" evidence="1">
    <location>
        <begin position="7"/>
        <end position="25"/>
    </location>
</feature>
<keyword evidence="1" id="KW-1133">Transmembrane helix</keyword>
<comment type="caution">
    <text evidence="2">The sequence shown here is derived from an EMBL/GenBank/DDBJ whole genome shotgun (WGS) entry which is preliminary data.</text>
</comment>
<keyword evidence="1" id="KW-0812">Transmembrane</keyword>
<gene>
    <name evidence="2" type="ORF">ES724_01140</name>
</gene>
<keyword evidence="1" id="KW-0472">Membrane</keyword>
<sequence>MKVANYSWWIGAIISPILTVALTGGSNDDDIGMLILVGVVNGVFWGWLIGFLIDKARGNPKETKPTPTTKKTYQTPPITKEVEINKSNSETDRNEFAEILYEFSMNQKALGSLEKIKSADTTLYFNEFLKLLKEFVSSKTGVNLIIEDYTCIFKSLTTSLKPITVELDKNRGKLLFISNNLGDVFKNHEGSVICSNNFIILGIEEDSLSRWLFMHLSGRIHEPKLFILTDNDILDCGTLPDASFQTVFNELDRRLERTPSNADWDNLMDEFYNKI</sequence>
<dbReference type="EMBL" id="VORY01000001">
    <property type="protein sequence ID" value="TXD95666.1"/>
    <property type="molecule type" value="Genomic_DNA"/>
</dbReference>
<keyword evidence="3" id="KW-1185">Reference proteome</keyword>
<evidence type="ECO:0000256" key="1">
    <source>
        <dbReference type="SAM" id="Phobius"/>
    </source>
</evidence>
<dbReference type="Proteomes" id="UP000321367">
    <property type="component" value="Unassembled WGS sequence"/>
</dbReference>
<protein>
    <submittedName>
        <fullName evidence="2">Uncharacterized protein</fullName>
    </submittedName>
</protein>
<name>A0A5C6ZZP7_9FLAO</name>
<organism evidence="2 3">
    <name type="scientific">Gillisia hiemivivida</name>
    <dbReference type="NCBI Taxonomy" id="291190"/>
    <lineage>
        <taxon>Bacteria</taxon>
        <taxon>Pseudomonadati</taxon>
        <taxon>Bacteroidota</taxon>
        <taxon>Flavobacteriia</taxon>
        <taxon>Flavobacteriales</taxon>
        <taxon>Flavobacteriaceae</taxon>
        <taxon>Gillisia</taxon>
    </lineage>
</organism>
<dbReference type="AlphaFoldDB" id="A0A5C6ZZP7"/>
<dbReference type="OrthoDB" id="1454809at2"/>
<reference evidence="2 3" key="1">
    <citation type="submission" date="2019-08" db="EMBL/GenBank/DDBJ databases">
        <title>Genome sequence of Gillisia hiemivivida IC154 (type strain).</title>
        <authorList>
            <person name="Bowman J.P."/>
        </authorList>
    </citation>
    <scope>NUCLEOTIDE SEQUENCE [LARGE SCALE GENOMIC DNA]</scope>
    <source>
        <strain evidence="2 3">IC154</strain>
    </source>
</reference>
<proteinExistence type="predicted"/>